<evidence type="ECO:0000313" key="10">
    <source>
        <dbReference type="EMBL" id="KFD71881.1"/>
    </source>
</evidence>
<dbReference type="Pfam" id="PF07722">
    <property type="entry name" value="Peptidase_C26"/>
    <property type="match status" value="1"/>
</dbReference>
<evidence type="ECO:0000256" key="4">
    <source>
        <dbReference type="ARBA" id="ARBA00022525"/>
    </source>
</evidence>
<keyword evidence="4" id="KW-0964">Secreted</keyword>
<feature type="active site" description="Nucleophile" evidence="7 8">
    <location>
        <position position="341"/>
    </location>
</feature>
<dbReference type="PANTHER" id="PTHR11315:SF0">
    <property type="entry name" value="FOLATE GAMMA-GLUTAMYL HYDROLASE"/>
    <property type="match status" value="1"/>
</dbReference>
<gene>
    <name evidence="9" type="ORF">M513_08138</name>
    <name evidence="10" type="ORF">M514_08138</name>
</gene>
<reference evidence="9 11" key="1">
    <citation type="journal article" date="2014" name="Nat. Genet.">
        <title>Genome and transcriptome of the porcine whipworm Trichuris suis.</title>
        <authorList>
            <person name="Jex A.R."/>
            <person name="Nejsum P."/>
            <person name="Schwarz E.M."/>
            <person name="Hu L."/>
            <person name="Young N.D."/>
            <person name="Hall R.S."/>
            <person name="Korhonen P.K."/>
            <person name="Liao S."/>
            <person name="Thamsborg S."/>
            <person name="Xia J."/>
            <person name="Xu P."/>
            <person name="Wang S."/>
            <person name="Scheerlinck J.P."/>
            <person name="Hofmann A."/>
            <person name="Sternberg P.W."/>
            <person name="Wang J."/>
            <person name="Gasser R.B."/>
        </authorList>
    </citation>
    <scope>NUCLEOTIDE SEQUENCE [LARGE SCALE GENOMIC DNA]</scope>
    <source>
        <strain evidence="10">DCEP-RM93F</strain>
        <strain evidence="9">DCEP-RM93M</strain>
    </source>
</reference>
<dbReference type="PANTHER" id="PTHR11315">
    <property type="entry name" value="PROTEASE FAMILY C26 GAMMA-GLUTAMYL HYDROLASE"/>
    <property type="match status" value="1"/>
</dbReference>
<evidence type="ECO:0000256" key="1">
    <source>
        <dbReference type="ARBA" id="ARBA00004239"/>
    </source>
</evidence>
<evidence type="ECO:0000313" key="11">
    <source>
        <dbReference type="Proteomes" id="UP000030764"/>
    </source>
</evidence>
<dbReference type="EMBL" id="KL367480">
    <property type="protein sequence ID" value="KFD71881.1"/>
    <property type="molecule type" value="Genomic_DNA"/>
</dbReference>
<dbReference type="SUPFAM" id="SSF52317">
    <property type="entry name" value="Class I glutamine amidotransferase-like"/>
    <property type="match status" value="1"/>
</dbReference>
<evidence type="ECO:0000256" key="6">
    <source>
        <dbReference type="ARBA" id="ARBA00022801"/>
    </source>
</evidence>
<name>A0A085M160_9BILA</name>
<dbReference type="Proteomes" id="UP000030758">
    <property type="component" value="Unassembled WGS sequence"/>
</dbReference>
<evidence type="ECO:0000256" key="2">
    <source>
        <dbReference type="ARBA" id="ARBA00011083"/>
    </source>
</evidence>
<keyword evidence="11" id="KW-1185">Reference proteome</keyword>
<comment type="subcellular location">
    <subcellularLocation>
        <location evidence="1">Secreted</location>
        <location evidence="1">Extracellular space</location>
    </subcellularLocation>
</comment>
<dbReference type="EC" id="3.4.19.9" evidence="3 8"/>
<dbReference type="SUPFAM" id="SSF57924">
    <property type="entry name" value="Inhibitor of apoptosis (IAP) repeat"/>
    <property type="match status" value="1"/>
</dbReference>
<dbReference type="EMBL" id="KL363245">
    <property type="protein sequence ID" value="KFD50956.1"/>
    <property type="molecule type" value="Genomic_DNA"/>
</dbReference>
<dbReference type="PROSITE" id="PS51273">
    <property type="entry name" value="GATASE_TYPE_1"/>
    <property type="match status" value="1"/>
</dbReference>
<dbReference type="AlphaFoldDB" id="A0A085M160"/>
<dbReference type="InterPro" id="IPR011697">
    <property type="entry name" value="Peptidase_C26"/>
</dbReference>
<dbReference type="GO" id="GO:0005576">
    <property type="term" value="C:extracellular region"/>
    <property type="evidence" value="ECO:0007669"/>
    <property type="project" value="UniProtKB-SubCell"/>
</dbReference>
<dbReference type="CDD" id="cd00022">
    <property type="entry name" value="BIR"/>
    <property type="match status" value="1"/>
</dbReference>
<feature type="active site" evidence="8">
    <location>
        <position position="451"/>
    </location>
</feature>
<proteinExistence type="inferred from homology"/>
<dbReference type="GO" id="GO:0046900">
    <property type="term" value="P:tetrahydrofolylpolyglutamate metabolic process"/>
    <property type="evidence" value="ECO:0007669"/>
    <property type="project" value="TreeGrafter"/>
</dbReference>
<dbReference type="Pfam" id="PF00653">
    <property type="entry name" value="BIR"/>
    <property type="match status" value="1"/>
</dbReference>
<dbReference type="PROSITE" id="PS51275">
    <property type="entry name" value="PEPTIDASE_C26_GGH"/>
    <property type="match status" value="1"/>
</dbReference>
<keyword evidence="6 8" id="KW-0378">Hydrolase</keyword>
<evidence type="ECO:0000256" key="7">
    <source>
        <dbReference type="PIRSR" id="PIRSR615527-1"/>
    </source>
</evidence>
<feature type="active site" description="Proton donor" evidence="7">
    <location>
        <position position="451"/>
    </location>
</feature>
<keyword evidence="5" id="KW-0732">Signal</keyword>
<evidence type="ECO:0000256" key="8">
    <source>
        <dbReference type="PROSITE-ProRule" id="PRU00607"/>
    </source>
</evidence>
<evidence type="ECO:0000313" key="9">
    <source>
        <dbReference type="EMBL" id="KFD50956.1"/>
    </source>
</evidence>
<dbReference type="InterPro" id="IPR001370">
    <property type="entry name" value="BIR_rpt"/>
</dbReference>
<evidence type="ECO:0000256" key="5">
    <source>
        <dbReference type="ARBA" id="ARBA00022729"/>
    </source>
</evidence>
<comment type="catalytic activity">
    <reaction evidence="8">
        <text>(6S)-5,6,7,8-tetrahydrofolyl-(gamma-L-Glu)(n) + (n-1) H2O = (6S)-5,6,7,8-tetrahydrofolate + (n-1) L-glutamate</text>
        <dbReference type="Rhea" id="RHEA:56784"/>
        <dbReference type="Rhea" id="RHEA-COMP:14738"/>
        <dbReference type="ChEBI" id="CHEBI:15377"/>
        <dbReference type="ChEBI" id="CHEBI:29985"/>
        <dbReference type="ChEBI" id="CHEBI:57453"/>
        <dbReference type="ChEBI" id="CHEBI:141005"/>
        <dbReference type="EC" id="3.4.19.9"/>
    </reaction>
</comment>
<dbReference type="GO" id="GO:0034722">
    <property type="term" value="F:gamma-glutamyl-peptidase activity"/>
    <property type="evidence" value="ECO:0007669"/>
    <property type="project" value="UniProtKB-UniRule"/>
</dbReference>
<evidence type="ECO:0000256" key="3">
    <source>
        <dbReference type="ARBA" id="ARBA00012886"/>
    </source>
</evidence>
<dbReference type="PROSITE" id="PS50143">
    <property type="entry name" value="BIR_REPEAT_2"/>
    <property type="match status" value="1"/>
</dbReference>
<protein>
    <recommendedName>
        <fullName evidence="3 8">folate gamma-glutamyl hydrolase</fullName>
        <ecNumber evidence="3 8">3.4.19.9</ecNumber>
    </recommendedName>
</protein>
<accession>A0A085M160</accession>
<dbReference type="Gene3D" id="1.10.1170.10">
    <property type="entry name" value="Inhibitor Of Apoptosis Protein (2mihbC-IAP-1), Chain A"/>
    <property type="match status" value="1"/>
</dbReference>
<dbReference type="InterPro" id="IPR015527">
    <property type="entry name" value="Pept_C26_g-glut_hydrolase"/>
</dbReference>
<dbReference type="SMART" id="SM00238">
    <property type="entry name" value="BIR"/>
    <property type="match status" value="1"/>
</dbReference>
<dbReference type="Proteomes" id="UP000030764">
    <property type="component" value="Unassembled WGS sequence"/>
</dbReference>
<organism evidence="9 11">
    <name type="scientific">Trichuris suis</name>
    <name type="common">pig whipworm</name>
    <dbReference type="NCBI Taxonomy" id="68888"/>
    <lineage>
        <taxon>Eukaryota</taxon>
        <taxon>Metazoa</taxon>
        <taxon>Ecdysozoa</taxon>
        <taxon>Nematoda</taxon>
        <taxon>Enoplea</taxon>
        <taxon>Dorylaimia</taxon>
        <taxon>Trichinellida</taxon>
        <taxon>Trichuridae</taxon>
        <taxon>Trichuris</taxon>
    </lineage>
</organism>
<dbReference type="GO" id="GO:0005773">
    <property type="term" value="C:vacuole"/>
    <property type="evidence" value="ECO:0007669"/>
    <property type="project" value="TreeGrafter"/>
</dbReference>
<dbReference type="InterPro" id="IPR029062">
    <property type="entry name" value="Class_I_gatase-like"/>
</dbReference>
<dbReference type="Gene3D" id="3.40.50.880">
    <property type="match status" value="1"/>
</dbReference>
<sequence>MLKVSAAVMRAVAQRLERLVRRRIRECCSSEEMVLEEGRLLSFKNVPKSNFKVSPQKLAEAGFFYVPSRSSRDAVECAFCGIMLNSWNPDDDPWTEHREHTKANATRKAVKCPFVLLGKPQKEMTAEELRDLIKARFDLVLGTASGESVAGKTSCALWSKIDRRRQEANGPWNAKTTGCSCLSRRQNAAPARNGGGESSFTPYGVSTWLYDTESSQRCYCDSVLIYPVAMEDFPVLHREPVIGILAVHGDFPKLGEYFLPASYVRNVQSAGARVVPVLPGQSLDYYKRLFSQLNGLFIPGGPGKPTSHQKEVTKTASYFYKWAIEAFNCDQPKYWPIWGTCLGFQILATITSNSDCLMKCHCKAGSYSATLKVDPSRSRLLSSLSPEILTAISSECICPHLHAYCLSLEKFYRSHLNDFYILLATNKDRDGMEYVVGLEARDYPIFALMSHQEKVCHTWNLHYQFDRSENAVRLSQELMNFFVRECCRNDNKFEDWRTLAESCIGGYRSTFMHPHDGSLDEYYFFEQSS</sequence>
<comment type="similarity">
    <text evidence="2">Belongs to the peptidase C26 family.</text>
</comment>